<feature type="compositionally biased region" description="Polar residues" evidence="7">
    <location>
        <begin position="566"/>
        <end position="577"/>
    </location>
</feature>
<gene>
    <name evidence="8" type="primary">SNAPC3</name>
    <name evidence="8" type="ORF">BGZ80_003160</name>
</gene>
<evidence type="ECO:0000313" key="8">
    <source>
        <dbReference type="EMBL" id="KAG0021039.1"/>
    </source>
</evidence>
<feature type="region of interest" description="Disordered" evidence="7">
    <location>
        <begin position="1"/>
        <end position="37"/>
    </location>
</feature>
<keyword evidence="9" id="KW-1185">Reference proteome</keyword>
<dbReference type="PANTHER" id="PTHR13421">
    <property type="entry name" value="SNRNA-ACTIVATING PROTEIN COMPLEX SUBUNIT 3"/>
    <property type="match status" value="1"/>
</dbReference>
<dbReference type="GO" id="GO:0003681">
    <property type="term" value="F:bent DNA binding"/>
    <property type="evidence" value="ECO:0007669"/>
    <property type="project" value="TreeGrafter"/>
</dbReference>
<dbReference type="Proteomes" id="UP000703661">
    <property type="component" value="Unassembled WGS sequence"/>
</dbReference>
<dbReference type="Pfam" id="PF12251">
    <property type="entry name" value="SNAPC3"/>
    <property type="match status" value="2"/>
</dbReference>
<dbReference type="GO" id="GO:0000978">
    <property type="term" value="F:RNA polymerase II cis-regulatory region sequence-specific DNA binding"/>
    <property type="evidence" value="ECO:0007669"/>
    <property type="project" value="TreeGrafter"/>
</dbReference>
<evidence type="ECO:0000256" key="3">
    <source>
        <dbReference type="ARBA" id="ARBA00023015"/>
    </source>
</evidence>
<organism evidence="8 9">
    <name type="scientific">Entomortierella chlamydospora</name>
    <dbReference type="NCBI Taxonomy" id="101097"/>
    <lineage>
        <taxon>Eukaryota</taxon>
        <taxon>Fungi</taxon>
        <taxon>Fungi incertae sedis</taxon>
        <taxon>Mucoromycota</taxon>
        <taxon>Mortierellomycotina</taxon>
        <taxon>Mortierellomycetes</taxon>
        <taxon>Mortierellales</taxon>
        <taxon>Mortierellaceae</taxon>
        <taxon>Entomortierella</taxon>
    </lineage>
</organism>
<evidence type="ECO:0000256" key="6">
    <source>
        <dbReference type="ARBA" id="ARBA00023242"/>
    </source>
</evidence>
<feature type="compositionally biased region" description="Polar residues" evidence="7">
    <location>
        <begin position="224"/>
        <end position="236"/>
    </location>
</feature>
<feature type="region of interest" description="Disordered" evidence="7">
    <location>
        <begin position="530"/>
        <end position="577"/>
    </location>
</feature>
<dbReference type="EMBL" id="JAAAID010000182">
    <property type="protein sequence ID" value="KAG0021039.1"/>
    <property type="molecule type" value="Genomic_DNA"/>
</dbReference>
<accession>A0A9P6N0Y3</accession>
<dbReference type="InterPro" id="IPR022042">
    <property type="entry name" value="snRNA-activating_su3"/>
</dbReference>
<dbReference type="GO" id="GO:0019185">
    <property type="term" value="C:snRNA-activating protein complex"/>
    <property type="evidence" value="ECO:0007669"/>
    <property type="project" value="TreeGrafter"/>
</dbReference>
<feature type="compositionally biased region" description="Low complexity" evidence="7">
    <location>
        <begin position="1"/>
        <end position="16"/>
    </location>
</feature>
<dbReference type="GO" id="GO:0001006">
    <property type="term" value="F:RNA polymerase III type 3 promoter sequence-specific DNA binding"/>
    <property type="evidence" value="ECO:0007669"/>
    <property type="project" value="TreeGrafter"/>
</dbReference>
<evidence type="ECO:0000256" key="5">
    <source>
        <dbReference type="ARBA" id="ARBA00023163"/>
    </source>
</evidence>
<keyword evidence="3" id="KW-0805">Transcription regulation</keyword>
<dbReference type="PANTHER" id="PTHR13421:SF16">
    <property type="entry name" value="SNRNA-ACTIVATING PROTEIN COMPLEX SUBUNIT 3"/>
    <property type="match status" value="1"/>
</dbReference>
<dbReference type="GO" id="GO:0042795">
    <property type="term" value="P:snRNA transcription by RNA polymerase II"/>
    <property type="evidence" value="ECO:0007669"/>
    <property type="project" value="TreeGrafter"/>
</dbReference>
<evidence type="ECO:0000313" key="9">
    <source>
        <dbReference type="Proteomes" id="UP000703661"/>
    </source>
</evidence>
<feature type="compositionally biased region" description="Basic and acidic residues" evidence="7">
    <location>
        <begin position="530"/>
        <end position="557"/>
    </location>
</feature>
<feature type="compositionally biased region" description="Basic residues" evidence="7">
    <location>
        <begin position="190"/>
        <end position="205"/>
    </location>
</feature>
<proteinExistence type="inferred from homology"/>
<keyword evidence="4" id="KW-0238">DNA-binding</keyword>
<reference evidence="8" key="1">
    <citation type="journal article" date="2020" name="Fungal Divers.">
        <title>Resolving the Mortierellaceae phylogeny through synthesis of multi-gene phylogenetics and phylogenomics.</title>
        <authorList>
            <person name="Vandepol N."/>
            <person name="Liber J."/>
            <person name="Desiro A."/>
            <person name="Na H."/>
            <person name="Kennedy M."/>
            <person name="Barry K."/>
            <person name="Grigoriev I.V."/>
            <person name="Miller A.N."/>
            <person name="O'Donnell K."/>
            <person name="Stajich J.E."/>
            <person name="Bonito G."/>
        </authorList>
    </citation>
    <scope>NUCLEOTIDE SEQUENCE</scope>
    <source>
        <strain evidence="8">NRRL 2769</strain>
    </source>
</reference>
<keyword evidence="6" id="KW-0539">Nucleus</keyword>
<protein>
    <submittedName>
        <fullName evidence="8">Small nuclear RNA activating complex, polypeptide 3</fullName>
    </submittedName>
</protein>
<keyword evidence="5" id="KW-0804">Transcription</keyword>
<feature type="compositionally biased region" description="Polar residues" evidence="7">
    <location>
        <begin position="249"/>
        <end position="261"/>
    </location>
</feature>
<dbReference type="AlphaFoldDB" id="A0A9P6N0Y3"/>
<feature type="region of interest" description="Disordered" evidence="7">
    <location>
        <begin position="171"/>
        <end position="288"/>
    </location>
</feature>
<evidence type="ECO:0000256" key="2">
    <source>
        <dbReference type="ARBA" id="ARBA00010410"/>
    </source>
</evidence>
<dbReference type="GO" id="GO:0042796">
    <property type="term" value="P:snRNA transcription by RNA polymerase III"/>
    <property type="evidence" value="ECO:0007669"/>
    <property type="project" value="TreeGrafter"/>
</dbReference>
<dbReference type="GO" id="GO:0005634">
    <property type="term" value="C:nucleus"/>
    <property type="evidence" value="ECO:0007669"/>
    <property type="project" value="UniProtKB-SubCell"/>
</dbReference>
<evidence type="ECO:0000256" key="1">
    <source>
        <dbReference type="ARBA" id="ARBA00004123"/>
    </source>
</evidence>
<comment type="similarity">
    <text evidence="2">Belongs to the SNAPC3/SRD2 family.</text>
</comment>
<evidence type="ECO:0000256" key="7">
    <source>
        <dbReference type="SAM" id="MobiDB-lite"/>
    </source>
</evidence>
<dbReference type="GO" id="GO:0001046">
    <property type="term" value="F:core promoter sequence-specific DNA binding"/>
    <property type="evidence" value="ECO:0007669"/>
    <property type="project" value="TreeGrafter"/>
</dbReference>
<comment type="caution">
    <text evidence="8">The sequence shown here is derived from an EMBL/GenBank/DDBJ whole genome shotgun (WGS) entry which is preliminary data.</text>
</comment>
<name>A0A9P6N0Y3_9FUNG</name>
<sequence length="783" mass="88935">MDESSASSSSSRPSISHQHKSGPSSDPLHATPSIVTAEPQGDLFPILSFGSSFRQLIQEQYDHDPYSEYFSNLDQEREVAERCDTKEDFELANQLFEDPTVFGLLREWQDERMSEAKEDTDPKMRPTWSSVFGQVEDLTEYGDASNLHLKDISRQHPSIVNDDKLRRLLSSSARGRKRVPFESSRQLRREARKRKAASNRGKRKSREPSSTLPEISGDDHEHNPSASDTAKHSLSTLPEIGDNDHEHSPSASGTIVHSSSALPEIGGSDHEHNPATSDTTVHSSLQPSANPIVSTSLSANSNIRSLSILVPNPAPVVAHDSQQNTQADGMDGADTSMSTKRPKSRKDIDNAMKEKHDQEDALLVEEMAEERAIVESRFVQTVFEKNFQKFSLLIDDCKLKTLSGESRFELPMALRPPVNYVEPQGASGHKAFHPVSDTEMIVSIALYSPLRPSQRAAEFLFLGSQPLTAIRDAFYCLHDFTTRGADELPLNAPDRNTINRKVSNSFIFIEGVFYSDSPLIRAKIDRRNELREEEQKRLSEMTEQARKRQRRALDRRKEIRRGKMVASSTEAPNRLSSQENDMDVEVDDNYPGVTAQIESNYQDPPIEEIEIENEQEYARVSHDYSQVILDWVNSDPKRKESPGFCDLKKKYMHDTLIQDLSIRLNHPYLLVHQGNCEHIMMFRDLRLFSAEHDEPNRLRYPKATFKSKPVRHKCRMCNINQAFYVTVDDRLAGETPCYFCKPCYHAFHYDVNGNILYDDFRVFEYTALEGLSQNNQGGNEHST</sequence>
<feature type="region of interest" description="Disordered" evidence="7">
    <location>
        <begin position="319"/>
        <end position="349"/>
    </location>
</feature>
<comment type="subcellular location">
    <subcellularLocation>
        <location evidence="1">Nucleus</location>
    </subcellularLocation>
</comment>
<feature type="compositionally biased region" description="Polar residues" evidence="7">
    <location>
        <begin position="274"/>
        <end position="288"/>
    </location>
</feature>
<evidence type="ECO:0000256" key="4">
    <source>
        <dbReference type="ARBA" id="ARBA00023125"/>
    </source>
</evidence>